<gene>
    <name evidence="1" type="ORF">GCM10011609_54660</name>
</gene>
<dbReference type="EMBL" id="BMNC01000008">
    <property type="protein sequence ID" value="GGN08125.1"/>
    <property type="molecule type" value="Genomic_DNA"/>
</dbReference>
<name>A0ABQ2IGB8_9PSEU</name>
<accession>A0ABQ2IGB8</accession>
<comment type="caution">
    <text evidence="1">The sequence shown here is derived from an EMBL/GenBank/DDBJ whole genome shotgun (WGS) entry which is preliminary data.</text>
</comment>
<protein>
    <submittedName>
        <fullName evidence="1">Uncharacterized protein</fullName>
    </submittedName>
</protein>
<dbReference type="Proteomes" id="UP000597656">
    <property type="component" value="Unassembled WGS sequence"/>
</dbReference>
<organism evidence="1 2">
    <name type="scientific">Lentzea pudingi</name>
    <dbReference type="NCBI Taxonomy" id="1789439"/>
    <lineage>
        <taxon>Bacteria</taxon>
        <taxon>Bacillati</taxon>
        <taxon>Actinomycetota</taxon>
        <taxon>Actinomycetes</taxon>
        <taxon>Pseudonocardiales</taxon>
        <taxon>Pseudonocardiaceae</taxon>
        <taxon>Lentzea</taxon>
    </lineage>
</organism>
<keyword evidence="2" id="KW-1185">Reference proteome</keyword>
<evidence type="ECO:0000313" key="1">
    <source>
        <dbReference type="EMBL" id="GGN08125.1"/>
    </source>
</evidence>
<proteinExistence type="predicted"/>
<reference evidence="2" key="1">
    <citation type="journal article" date="2019" name="Int. J. Syst. Evol. Microbiol.">
        <title>The Global Catalogue of Microorganisms (GCM) 10K type strain sequencing project: providing services to taxonomists for standard genome sequencing and annotation.</title>
        <authorList>
            <consortium name="The Broad Institute Genomics Platform"/>
            <consortium name="The Broad Institute Genome Sequencing Center for Infectious Disease"/>
            <person name="Wu L."/>
            <person name="Ma J."/>
        </authorList>
    </citation>
    <scope>NUCLEOTIDE SEQUENCE [LARGE SCALE GENOMIC DNA]</scope>
    <source>
        <strain evidence="2">CGMCC 4.7319</strain>
    </source>
</reference>
<sequence>MTCTHNDPVAPFWHITRTGTTTAAPRASSLACDCRATAASTPAADAGNAVASIAAAVSTNAEIARTIFTSFSWKKRNAAANRH</sequence>
<evidence type="ECO:0000313" key="2">
    <source>
        <dbReference type="Proteomes" id="UP000597656"/>
    </source>
</evidence>